<evidence type="ECO:0000256" key="6">
    <source>
        <dbReference type="SAM" id="SignalP"/>
    </source>
</evidence>
<evidence type="ECO:0000313" key="8">
    <source>
        <dbReference type="Proteomes" id="UP001165302"/>
    </source>
</evidence>
<dbReference type="RefSeq" id="WP_225550988.1">
    <property type="nucleotide sequence ID" value="NZ_JADEYP010000001.1"/>
</dbReference>
<dbReference type="InterPro" id="IPR006710">
    <property type="entry name" value="Glyco_hydro_43"/>
</dbReference>
<feature type="chain" id="PRO_5047291991" evidence="6">
    <location>
        <begin position="22"/>
        <end position="331"/>
    </location>
</feature>
<keyword evidence="8" id="KW-1185">Reference proteome</keyword>
<name>A0ABS7Z0F4_9SPHI</name>
<reference evidence="7" key="1">
    <citation type="submission" date="2020-10" db="EMBL/GenBank/DDBJ databases">
        <authorList>
            <person name="Lu T."/>
            <person name="Wang Q."/>
            <person name="Han X."/>
        </authorList>
    </citation>
    <scope>NUCLEOTIDE SEQUENCE</scope>
    <source>
        <strain evidence="7">WQ 366</strain>
    </source>
</reference>
<dbReference type="Proteomes" id="UP001165302">
    <property type="component" value="Unassembled WGS sequence"/>
</dbReference>
<gene>
    <name evidence="7" type="ORF">IPZ78_00650</name>
</gene>
<dbReference type="SUPFAM" id="SSF75005">
    <property type="entry name" value="Arabinanase/levansucrase/invertase"/>
    <property type="match status" value="1"/>
</dbReference>
<keyword evidence="4 5" id="KW-0326">Glycosidase</keyword>
<sequence>MIFFQFNILLCFVLFFSALNAQSVNQMYVHDPVMIKHKDKYYLFYTGNGISVASSNDMKNWNREKRVFEHPPKWAVDKVPTFKGHIWAPDISFFNGKYYLYYSISAFGKNTSCIGVATNETLDSTDPNFKWVDHGMVIQSFPGKTNWNAIDPNIILDKKGTPYMSFGSFWGGLMLLELSRDGLQLAKNTKFVNIASRLNTSLQSLNNKHTAGDNAIEAPFVYKHRDYYYLFASIDYCCKGVNSTYKMIVGRSKNLKGPFVDDKGLNLAKAGGKILLTGNKNWHGVGHNAVVENDGDDYVVFHGYDANDNGKAKLLIRKITWNREGWPEIEL</sequence>
<keyword evidence="6" id="KW-0732">Signal</keyword>
<keyword evidence="3 5" id="KW-0378">Hydrolase</keyword>
<dbReference type="PANTHER" id="PTHR43301:SF3">
    <property type="entry name" value="ARABINAN ENDO-1,5-ALPHA-L-ARABINOSIDASE A-RELATED"/>
    <property type="match status" value="1"/>
</dbReference>
<dbReference type="InterPro" id="IPR023296">
    <property type="entry name" value="Glyco_hydro_beta-prop_sf"/>
</dbReference>
<proteinExistence type="inferred from homology"/>
<evidence type="ECO:0000256" key="3">
    <source>
        <dbReference type="ARBA" id="ARBA00022801"/>
    </source>
</evidence>
<accession>A0ABS7Z0F4</accession>
<dbReference type="InterPro" id="IPR016840">
    <property type="entry name" value="Glyco_hydro_43_endo_a_Ara-ase"/>
</dbReference>
<dbReference type="PANTHER" id="PTHR43301">
    <property type="entry name" value="ARABINAN ENDO-1,5-ALPHA-L-ARABINOSIDASE"/>
    <property type="match status" value="1"/>
</dbReference>
<protein>
    <submittedName>
        <fullName evidence="7">Family 43 glycosylhydrolase</fullName>
    </submittedName>
</protein>
<evidence type="ECO:0000256" key="2">
    <source>
        <dbReference type="ARBA" id="ARBA00009865"/>
    </source>
</evidence>
<dbReference type="Gene3D" id="2.115.10.20">
    <property type="entry name" value="Glycosyl hydrolase domain, family 43"/>
    <property type="match status" value="1"/>
</dbReference>
<evidence type="ECO:0000313" key="7">
    <source>
        <dbReference type="EMBL" id="MCA5003652.1"/>
    </source>
</evidence>
<comment type="pathway">
    <text evidence="1 5">Glycan metabolism; L-arabinan degradation.</text>
</comment>
<comment type="caution">
    <text evidence="7">The sequence shown here is derived from an EMBL/GenBank/DDBJ whole genome shotgun (WGS) entry which is preliminary data.</text>
</comment>
<evidence type="ECO:0000256" key="1">
    <source>
        <dbReference type="ARBA" id="ARBA00004834"/>
    </source>
</evidence>
<dbReference type="EMBL" id="JADEYP010000001">
    <property type="protein sequence ID" value="MCA5003652.1"/>
    <property type="molecule type" value="Genomic_DNA"/>
</dbReference>
<comment type="similarity">
    <text evidence="2 5">Belongs to the glycosyl hydrolase 43 family.</text>
</comment>
<evidence type="ECO:0000256" key="4">
    <source>
        <dbReference type="ARBA" id="ARBA00023295"/>
    </source>
</evidence>
<evidence type="ECO:0000256" key="5">
    <source>
        <dbReference type="PIRNR" id="PIRNR026534"/>
    </source>
</evidence>
<dbReference type="Pfam" id="PF04616">
    <property type="entry name" value="Glyco_hydro_43"/>
    <property type="match status" value="1"/>
</dbReference>
<feature type="signal peptide" evidence="6">
    <location>
        <begin position="1"/>
        <end position="21"/>
    </location>
</feature>
<dbReference type="PIRSF" id="PIRSF026534">
    <property type="entry name" value="Endo_alpha-L-arabinosidase"/>
    <property type="match status" value="1"/>
</dbReference>
<organism evidence="7 8">
    <name type="scientific">Sphingobacterium bovistauri</name>
    <dbReference type="NCBI Taxonomy" id="2781959"/>
    <lineage>
        <taxon>Bacteria</taxon>
        <taxon>Pseudomonadati</taxon>
        <taxon>Bacteroidota</taxon>
        <taxon>Sphingobacteriia</taxon>
        <taxon>Sphingobacteriales</taxon>
        <taxon>Sphingobacteriaceae</taxon>
        <taxon>Sphingobacterium</taxon>
    </lineage>
</organism>
<dbReference type="InterPro" id="IPR050727">
    <property type="entry name" value="GH43_arabinanases"/>
</dbReference>